<dbReference type="SUPFAM" id="SSF81296">
    <property type="entry name" value="E set domains"/>
    <property type="match status" value="1"/>
</dbReference>
<dbReference type="SMART" id="SM01065">
    <property type="entry name" value="CBM_2"/>
    <property type="match status" value="1"/>
</dbReference>
<protein>
    <submittedName>
        <fullName evidence="3">Glycogen-binding domain-containing protein</fullName>
    </submittedName>
</protein>
<comment type="caution">
    <text evidence="3">The sequence shown here is derived from an EMBL/GenBank/DDBJ whole genome shotgun (WGS) entry which is preliminary data.</text>
</comment>
<dbReference type="Gene3D" id="2.60.40.10">
    <property type="entry name" value="Immunoglobulins"/>
    <property type="match status" value="1"/>
</dbReference>
<dbReference type="InterPro" id="IPR014756">
    <property type="entry name" value="Ig_E-set"/>
</dbReference>
<dbReference type="Pfam" id="PF16561">
    <property type="entry name" value="AMPK1_CBM"/>
    <property type="match status" value="1"/>
</dbReference>
<dbReference type="InterPro" id="IPR013783">
    <property type="entry name" value="Ig-like_fold"/>
</dbReference>
<evidence type="ECO:0000256" key="1">
    <source>
        <dbReference type="ARBA" id="ARBA00010926"/>
    </source>
</evidence>
<accession>A0ABU1AKN1</accession>
<keyword evidence="4" id="KW-1185">Reference proteome</keyword>
<dbReference type="InterPro" id="IPR002044">
    <property type="entry name" value="CBM20"/>
</dbReference>
<dbReference type="RefSeq" id="WP_308985755.1">
    <property type="nucleotide sequence ID" value="NZ_JARXIC010000021.1"/>
</dbReference>
<dbReference type="CDD" id="cd02859">
    <property type="entry name" value="E_set_AMPKbeta_like_N"/>
    <property type="match status" value="1"/>
</dbReference>
<dbReference type="InterPro" id="IPR032640">
    <property type="entry name" value="AMPK1_CBM"/>
</dbReference>
<organism evidence="3 4">
    <name type="scientific">Thalassobacterium sedimentorum</name>
    <dbReference type="NCBI Taxonomy" id="3041258"/>
    <lineage>
        <taxon>Bacteria</taxon>
        <taxon>Pseudomonadati</taxon>
        <taxon>Verrucomicrobiota</taxon>
        <taxon>Opitutia</taxon>
        <taxon>Puniceicoccales</taxon>
        <taxon>Coraliomargaritaceae</taxon>
        <taxon>Thalassobacterium</taxon>
    </lineage>
</organism>
<dbReference type="PANTHER" id="PTHR10343:SF84">
    <property type="entry name" value="5'-AMP-ACTIVATED PROTEIN KINASE SUBUNIT BETA-1"/>
    <property type="match status" value="1"/>
</dbReference>
<sequence length="108" mass="12585">MTAKKIDKRRIGHRSPRRKRIKFSCHSIDAQSVFLAGSFNEWNPTALPMRRDQEGNWSTEVLLDRGRYEFKFIVDGEWVCRPQCSDDHDCADCVTNDHGTMNRTLEVV</sequence>
<dbReference type="EMBL" id="JARXIC010000021">
    <property type="protein sequence ID" value="MDQ8195299.1"/>
    <property type="molecule type" value="Genomic_DNA"/>
</dbReference>
<gene>
    <name evidence="3" type="ORF">QEH59_12740</name>
</gene>
<evidence type="ECO:0000313" key="4">
    <source>
        <dbReference type="Proteomes" id="UP001243717"/>
    </source>
</evidence>
<evidence type="ECO:0000313" key="3">
    <source>
        <dbReference type="EMBL" id="MDQ8195299.1"/>
    </source>
</evidence>
<dbReference type="PANTHER" id="PTHR10343">
    <property type="entry name" value="5'-AMP-ACTIVATED PROTEIN KINASE , BETA SUBUNIT"/>
    <property type="match status" value="1"/>
</dbReference>
<comment type="similarity">
    <text evidence="1">Belongs to the 5'-AMP-activated protein kinase beta subunit family.</text>
</comment>
<evidence type="ECO:0000259" key="2">
    <source>
        <dbReference type="SMART" id="SM01065"/>
    </source>
</evidence>
<proteinExistence type="inferred from homology"/>
<feature type="domain" description="CBM20" evidence="2">
    <location>
        <begin position="18"/>
        <end position="96"/>
    </location>
</feature>
<dbReference type="InterPro" id="IPR050827">
    <property type="entry name" value="CRP1_MDG1_kinase"/>
</dbReference>
<name>A0ABU1AKN1_9BACT</name>
<dbReference type="Proteomes" id="UP001243717">
    <property type="component" value="Unassembled WGS sequence"/>
</dbReference>
<reference evidence="3 4" key="1">
    <citation type="submission" date="2023-04" db="EMBL/GenBank/DDBJ databases">
        <title>A novel bacteria isolated from coastal sediment.</title>
        <authorList>
            <person name="Liu X.-J."/>
            <person name="Du Z.-J."/>
        </authorList>
    </citation>
    <scope>NUCLEOTIDE SEQUENCE [LARGE SCALE GENOMIC DNA]</scope>
    <source>
        <strain evidence="3 4">SDUM461004</strain>
    </source>
</reference>